<protein>
    <submittedName>
        <fullName evidence="1">Uncharacterized protein</fullName>
    </submittedName>
</protein>
<accession>A0A9D2ANL7</accession>
<reference evidence="1" key="1">
    <citation type="journal article" date="2021" name="PeerJ">
        <title>Extensive microbial diversity within the chicken gut microbiome revealed by metagenomics and culture.</title>
        <authorList>
            <person name="Gilroy R."/>
            <person name="Ravi A."/>
            <person name="Getino M."/>
            <person name="Pursley I."/>
            <person name="Horton D.L."/>
            <person name="Alikhan N.F."/>
            <person name="Baker D."/>
            <person name="Gharbi K."/>
            <person name="Hall N."/>
            <person name="Watson M."/>
            <person name="Adriaenssens E.M."/>
            <person name="Foster-Nyarko E."/>
            <person name="Jarju S."/>
            <person name="Secka A."/>
            <person name="Antonio M."/>
            <person name="Oren A."/>
            <person name="Chaudhuri R.R."/>
            <person name="La Ragione R."/>
            <person name="Hildebrand F."/>
            <person name="Pallen M.J."/>
        </authorList>
    </citation>
    <scope>NUCLEOTIDE SEQUENCE</scope>
    <source>
        <strain evidence="1">ChiHjej12B11-1927</strain>
    </source>
</reference>
<proteinExistence type="predicted"/>
<organism evidence="1 2">
    <name type="scientific">Candidatus Blautia pullistercoris</name>
    <dbReference type="NCBI Taxonomy" id="2838499"/>
    <lineage>
        <taxon>Bacteria</taxon>
        <taxon>Bacillati</taxon>
        <taxon>Bacillota</taxon>
        <taxon>Clostridia</taxon>
        <taxon>Lachnospirales</taxon>
        <taxon>Lachnospiraceae</taxon>
        <taxon>Blautia</taxon>
    </lineage>
</organism>
<dbReference type="AlphaFoldDB" id="A0A9D2ANL7"/>
<dbReference type="EMBL" id="DXFG01000194">
    <property type="protein sequence ID" value="HIX38060.1"/>
    <property type="molecule type" value="Genomic_DNA"/>
</dbReference>
<evidence type="ECO:0000313" key="2">
    <source>
        <dbReference type="Proteomes" id="UP000824230"/>
    </source>
</evidence>
<dbReference type="Proteomes" id="UP000824230">
    <property type="component" value="Unassembled WGS sequence"/>
</dbReference>
<comment type="caution">
    <text evidence="1">The sequence shown here is derived from an EMBL/GenBank/DDBJ whole genome shotgun (WGS) entry which is preliminary data.</text>
</comment>
<name>A0A9D2ANL7_9FIRM</name>
<evidence type="ECO:0000313" key="1">
    <source>
        <dbReference type="EMBL" id="HIX38060.1"/>
    </source>
</evidence>
<reference evidence="1" key="2">
    <citation type="submission" date="2021-04" db="EMBL/GenBank/DDBJ databases">
        <authorList>
            <person name="Gilroy R."/>
        </authorList>
    </citation>
    <scope>NUCLEOTIDE SEQUENCE</scope>
    <source>
        <strain evidence="1">ChiHjej12B11-1927</strain>
    </source>
</reference>
<sequence>MLKKGILFQGLPKMEGGDYRDITYLFLYGLSRNVLCRAKIRDMKREWREYLLEKADRSAYQAPVFWKMLKKEEKKCARIVLGLLEDLRNCEDVRAEKAWVCLRYLIRSGYRAEEEYLREKKEIFFSSLWELAGEEKGDILLRSSRICMCLLMAEEDHREIKADKGIFLFEEGIKKTEELWKNGEKTTTDSSFRDEKAEFLHIWIPFFFCLSKAPAGSARIGKKQTKVLT</sequence>
<gene>
    <name evidence="1" type="ORF">H9738_09380</name>
</gene>